<feature type="compositionally biased region" description="Polar residues" evidence="1">
    <location>
        <begin position="309"/>
        <end position="318"/>
    </location>
</feature>
<dbReference type="InterPro" id="IPR036259">
    <property type="entry name" value="MFS_trans_sf"/>
</dbReference>
<dbReference type="GO" id="GO:0008028">
    <property type="term" value="F:monocarboxylic acid transmembrane transporter activity"/>
    <property type="evidence" value="ECO:0007669"/>
    <property type="project" value="TreeGrafter"/>
</dbReference>
<feature type="region of interest" description="Disordered" evidence="1">
    <location>
        <begin position="289"/>
        <end position="395"/>
    </location>
</feature>
<evidence type="ECO:0000313" key="3">
    <source>
        <dbReference type="EMBL" id="KAF7638868.1"/>
    </source>
</evidence>
<dbReference type="SUPFAM" id="SSF103473">
    <property type="entry name" value="MFS general substrate transporter"/>
    <property type="match status" value="2"/>
</dbReference>
<gene>
    <name evidence="3" type="ORF">Mgra_00001677</name>
</gene>
<evidence type="ECO:0000256" key="1">
    <source>
        <dbReference type="SAM" id="MobiDB-lite"/>
    </source>
</evidence>
<dbReference type="Pfam" id="PF07690">
    <property type="entry name" value="MFS_1"/>
    <property type="match status" value="1"/>
</dbReference>
<dbReference type="InterPro" id="IPR050327">
    <property type="entry name" value="Proton-linked_MCT"/>
</dbReference>
<organism evidence="3 4">
    <name type="scientific">Meloidogyne graminicola</name>
    <dbReference type="NCBI Taxonomy" id="189291"/>
    <lineage>
        <taxon>Eukaryota</taxon>
        <taxon>Metazoa</taxon>
        <taxon>Ecdysozoa</taxon>
        <taxon>Nematoda</taxon>
        <taxon>Chromadorea</taxon>
        <taxon>Rhabditida</taxon>
        <taxon>Tylenchina</taxon>
        <taxon>Tylenchomorpha</taxon>
        <taxon>Tylenchoidea</taxon>
        <taxon>Meloidogynidae</taxon>
        <taxon>Meloidogyninae</taxon>
        <taxon>Meloidogyne</taxon>
    </lineage>
</organism>
<reference evidence="3" key="1">
    <citation type="journal article" date="2020" name="Ecol. Evol.">
        <title>Genome structure and content of the rice root-knot nematode (Meloidogyne graminicola).</title>
        <authorList>
            <person name="Phan N.T."/>
            <person name="Danchin E.G.J."/>
            <person name="Klopp C."/>
            <person name="Perfus-Barbeoch L."/>
            <person name="Kozlowski D.K."/>
            <person name="Koutsovoulos G.D."/>
            <person name="Lopez-Roques C."/>
            <person name="Bouchez O."/>
            <person name="Zahm M."/>
            <person name="Besnard G."/>
            <person name="Bellafiore S."/>
        </authorList>
    </citation>
    <scope>NUCLEOTIDE SEQUENCE</scope>
    <source>
        <strain evidence="3">VN-18</strain>
    </source>
</reference>
<dbReference type="Gene3D" id="1.20.1250.20">
    <property type="entry name" value="MFS general substrate transporter like domains"/>
    <property type="match status" value="1"/>
</dbReference>
<feature type="transmembrane region" description="Helical" evidence="2">
    <location>
        <begin position="217"/>
        <end position="246"/>
    </location>
</feature>
<feature type="transmembrane region" description="Helical" evidence="2">
    <location>
        <begin position="583"/>
        <end position="602"/>
    </location>
</feature>
<keyword evidence="2" id="KW-0812">Transmembrane</keyword>
<feature type="transmembrane region" description="Helical" evidence="2">
    <location>
        <begin position="164"/>
        <end position="186"/>
    </location>
</feature>
<dbReference type="OrthoDB" id="6499973at2759"/>
<dbReference type="AlphaFoldDB" id="A0A8T0A039"/>
<feature type="transmembrane region" description="Helical" evidence="2">
    <location>
        <begin position="252"/>
        <end position="272"/>
    </location>
</feature>
<proteinExistence type="predicted"/>
<keyword evidence="2" id="KW-0472">Membrane</keyword>
<feature type="transmembrane region" description="Helical" evidence="2">
    <location>
        <begin position="125"/>
        <end position="152"/>
    </location>
</feature>
<dbReference type="Proteomes" id="UP000605970">
    <property type="component" value="Unassembled WGS sequence"/>
</dbReference>
<feature type="compositionally biased region" description="Polar residues" evidence="1">
    <location>
        <begin position="375"/>
        <end position="388"/>
    </location>
</feature>
<dbReference type="PANTHER" id="PTHR11360:SF286">
    <property type="entry name" value="GH22266P"/>
    <property type="match status" value="1"/>
</dbReference>
<keyword evidence="4" id="KW-1185">Reference proteome</keyword>
<evidence type="ECO:0000256" key="2">
    <source>
        <dbReference type="SAM" id="Phobius"/>
    </source>
</evidence>
<feature type="transmembrane region" description="Helical" evidence="2">
    <location>
        <begin position="614"/>
        <end position="633"/>
    </location>
</feature>
<feature type="transmembrane region" description="Helical" evidence="2">
    <location>
        <begin position="192"/>
        <end position="210"/>
    </location>
</feature>
<name>A0A8T0A039_9BILA</name>
<dbReference type="PANTHER" id="PTHR11360">
    <property type="entry name" value="MONOCARBOXYLATE TRANSPORTER"/>
    <property type="match status" value="1"/>
</dbReference>
<dbReference type="InterPro" id="IPR011701">
    <property type="entry name" value="MFS"/>
</dbReference>
<sequence length="732" mass="79762">MANEIPENTNKEAVANEEDSVKDSERLKSILRNGVQIVVVDESKRESPQKIVSSDLIGENEQIQLVNGFKDDEGSCFQDLDDQHLQILPDNDFQSSISITESQGCQPRDDIIFVDHLPIPPDGEYGWVIVAAAFICNLIVDGICNAFGPFMAAYQKEFKTNKSAVSLIGSILIGMYLLSGPVVGGLLNNFEARRIVVCGAIISSISFILSTFSPNIFVYYFVYGILGGIGFGFIYLPAIVIVSQYFEAKRALATGIAVSGSGVGTFLIPLLSKYLIEAALSRADDGECNSNISDEIETNGGGISPIKRSGTTRTSSQCTKEDGQLLLMNGPEIGGTDVQKGEENSEEMVSSSPLTPHRPPLSPIPESGKKRQSKSRTGSVHQPHTSAESGGGGGVLKISMASDAWMGSNNQLRTSRVNLNSQLSRISARSYAQSLSRLSQAPPQSIKGGESTLSVALSGAEPKEFSRPLSRHDIFLQGSIRNLREFENEGSNYQRYRESQISIPMLIAAQNLSSSLSNACGDMVESSHRFGGSQYSRITGGEGTEFYEELDGQQDTSRFKFIPFPIRQAMSEMISLSLLSDPVMLLLCISSIFGMLGFYVPFVYLIEFAVSEGITLSSATLLLSLIGIANTFGDYVESQKKTFYPLEGGGGDATSGKLSVLTERSEEYLTEYQRTIQSINQQKLLLQELEQYKIANNLSLNEEEGEIDKNEDEKEENKKQEKGIGENVGIND</sequence>
<feature type="compositionally biased region" description="Basic and acidic residues" evidence="1">
    <location>
        <begin position="707"/>
        <end position="724"/>
    </location>
</feature>
<evidence type="ECO:0000313" key="4">
    <source>
        <dbReference type="Proteomes" id="UP000605970"/>
    </source>
</evidence>
<keyword evidence="2" id="KW-1133">Transmembrane helix</keyword>
<feature type="region of interest" description="Disordered" evidence="1">
    <location>
        <begin position="1"/>
        <end position="25"/>
    </location>
</feature>
<protein>
    <submittedName>
        <fullName evidence="3">MFS domain-containing protein</fullName>
    </submittedName>
</protein>
<dbReference type="EMBL" id="JABEBT010000009">
    <property type="protein sequence ID" value="KAF7638868.1"/>
    <property type="molecule type" value="Genomic_DNA"/>
</dbReference>
<comment type="caution">
    <text evidence="3">The sequence shown here is derived from an EMBL/GenBank/DDBJ whole genome shotgun (WGS) entry which is preliminary data.</text>
</comment>
<accession>A0A8T0A039</accession>
<feature type="region of interest" description="Disordered" evidence="1">
    <location>
        <begin position="701"/>
        <end position="732"/>
    </location>
</feature>